<evidence type="ECO:0000313" key="1">
    <source>
        <dbReference type="EMBL" id="MCV2401897.1"/>
    </source>
</evidence>
<accession>A0ABT2YPU2</accession>
<dbReference type="Proteomes" id="UP001209713">
    <property type="component" value="Unassembled WGS sequence"/>
</dbReference>
<comment type="caution">
    <text evidence="1">The sequence shown here is derived from an EMBL/GenBank/DDBJ whole genome shotgun (WGS) entry which is preliminary data.</text>
</comment>
<gene>
    <name evidence="1" type="ORF">OFY17_03260</name>
</gene>
<protein>
    <submittedName>
        <fullName evidence="1">Uncharacterized protein</fullName>
    </submittedName>
</protein>
<name>A0ABT2YPU2_9GAMM</name>
<evidence type="ECO:0000313" key="2">
    <source>
        <dbReference type="Proteomes" id="UP001209713"/>
    </source>
</evidence>
<organism evidence="1 2">
    <name type="scientific">Marinomonas sargassi</name>
    <dbReference type="NCBI Taxonomy" id="2984494"/>
    <lineage>
        <taxon>Bacteria</taxon>
        <taxon>Pseudomonadati</taxon>
        <taxon>Pseudomonadota</taxon>
        <taxon>Gammaproteobacteria</taxon>
        <taxon>Oceanospirillales</taxon>
        <taxon>Oceanospirillaceae</taxon>
        <taxon>Marinomonas</taxon>
    </lineage>
</organism>
<keyword evidence="2" id="KW-1185">Reference proteome</keyword>
<sequence length="119" mass="14026">MTRYLVPFSALEQAIQSGQCCDSPELLYQYLELMEQYAEKLSIPDAAALHERVFYVLLNTMCDSSVPSHWRQTCLDRVYSPLSKFKCLIVTYQDARHYFKMEHSLRTLNRYFLSPSEQQ</sequence>
<reference evidence="1 2" key="1">
    <citation type="submission" date="2022-10" db="EMBL/GenBank/DDBJ databases">
        <title>Marinomonas transparenta sp. nov. and Marinomonas sargassi sp. nov., isolated from marine alga (Sargassum natans (L.) Gaillon).</title>
        <authorList>
            <person name="Wang Y."/>
        </authorList>
    </citation>
    <scope>NUCLEOTIDE SEQUENCE [LARGE SCALE GENOMIC DNA]</scope>
    <source>
        <strain evidence="1 2">C2222</strain>
    </source>
</reference>
<dbReference type="EMBL" id="JAOVZB010000001">
    <property type="protein sequence ID" value="MCV2401897.1"/>
    <property type="molecule type" value="Genomic_DNA"/>
</dbReference>
<dbReference type="RefSeq" id="WP_263529267.1">
    <property type="nucleotide sequence ID" value="NZ_JAOVZB010000001.1"/>
</dbReference>
<proteinExistence type="predicted"/>